<dbReference type="Proteomes" id="UP000315344">
    <property type="component" value="Unassembled WGS sequence"/>
</dbReference>
<reference evidence="4 5" key="1">
    <citation type="journal article" date="2017" name="Nat. Commun.">
        <title>In situ click chemistry generation of cyclooxygenase-2 inhibitors.</title>
        <authorList>
            <person name="Bhardwaj A."/>
            <person name="Kaur J."/>
            <person name="Wuest M."/>
            <person name="Wuest F."/>
        </authorList>
    </citation>
    <scope>NUCLEOTIDE SEQUENCE [LARGE SCALE GENOMIC DNA]</scope>
    <source>
        <strain evidence="4">S2_012_000_R3_94</strain>
    </source>
</reference>
<evidence type="ECO:0000313" key="5">
    <source>
        <dbReference type="Proteomes" id="UP000315344"/>
    </source>
</evidence>
<dbReference type="PANTHER" id="PTHR24198:SF165">
    <property type="entry name" value="ANKYRIN REPEAT-CONTAINING PROTEIN-RELATED"/>
    <property type="match status" value="1"/>
</dbReference>
<dbReference type="Pfam" id="PF12796">
    <property type="entry name" value="Ank_2"/>
    <property type="match status" value="1"/>
</dbReference>
<sequence>MAKKKKRLPKDFRELLEAGDLDRLKAVFDTHELDARDGPDGPTALGMYGCSPELATWLVGQGADPQIRWGYDSTALGRHISVGNAPMVETLLDLGVTLEASEETRGMPPLVDAALRLKPAIVQLLLDRGADPRATDRSGRAALESALMAARNTSIPNTAEIAAMLLTAGVTATDEMREEVNRIGEEFEFHRKNFAADGVAEVDAALGRLYALFDVNPVAPRREHDGVAPIIPAATGWQAQMEELWALLVPSAGAATTVQGEVVRIAGRVRDEQYRNGGANWNADFRKMLSALLGHLGSGTSLAEADLALARAAGADAADGQGDEQSLDTLCRLAVAWVLLNPQPVALPKPAYRR</sequence>
<dbReference type="EMBL" id="VAFL01000003">
    <property type="protein sequence ID" value="TKW67757.1"/>
    <property type="molecule type" value="Genomic_DNA"/>
</dbReference>
<evidence type="ECO:0000256" key="1">
    <source>
        <dbReference type="ARBA" id="ARBA00022737"/>
    </source>
</evidence>
<dbReference type="SMART" id="SM00248">
    <property type="entry name" value="ANK"/>
    <property type="match status" value="3"/>
</dbReference>
<dbReference type="PROSITE" id="PS50297">
    <property type="entry name" value="ANK_REP_REGION"/>
    <property type="match status" value="1"/>
</dbReference>
<accession>A0A533IB76</accession>
<keyword evidence="2 3" id="KW-0040">ANK repeat</keyword>
<evidence type="ECO:0000256" key="2">
    <source>
        <dbReference type="ARBA" id="ARBA00023043"/>
    </source>
</evidence>
<feature type="repeat" description="ANK" evidence="3">
    <location>
        <begin position="105"/>
        <end position="137"/>
    </location>
</feature>
<dbReference type="SUPFAM" id="SSF48403">
    <property type="entry name" value="Ankyrin repeat"/>
    <property type="match status" value="1"/>
</dbReference>
<dbReference type="Gene3D" id="1.25.40.20">
    <property type="entry name" value="Ankyrin repeat-containing domain"/>
    <property type="match status" value="1"/>
</dbReference>
<comment type="caution">
    <text evidence="4">The sequence shown here is derived from an EMBL/GenBank/DDBJ whole genome shotgun (WGS) entry which is preliminary data.</text>
</comment>
<dbReference type="PROSITE" id="PS50088">
    <property type="entry name" value="ANK_REPEAT"/>
    <property type="match status" value="1"/>
</dbReference>
<dbReference type="InterPro" id="IPR002110">
    <property type="entry name" value="Ankyrin_rpt"/>
</dbReference>
<gene>
    <name evidence="4" type="ORF">DI616_05445</name>
</gene>
<organism evidence="4 5">
    <name type="scientific">Paracoccus denitrificans</name>
    <dbReference type="NCBI Taxonomy" id="266"/>
    <lineage>
        <taxon>Bacteria</taxon>
        <taxon>Pseudomonadati</taxon>
        <taxon>Pseudomonadota</taxon>
        <taxon>Alphaproteobacteria</taxon>
        <taxon>Rhodobacterales</taxon>
        <taxon>Paracoccaceae</taxon>
        <taxon>Paracoccus</taxon>
    </lineage>
</organism>
<protein>
    <submittedName>
        <fullName evidence="4">Uncharacterized protein</fullName>
    </submittedName>
</protein>
<keyword evidence="1" id="KW-0677">Repeat</keyword>
<name>A0A533IB76_PARDE</name>
<dbReference type="PANTHER" id="PTHR24198">
    <property type="entry name" value="ANKYRIN REPEAT AND PROTEIN KINASE DOMAIN-CONTAINING PROTEIN"/>
    <property type="match status" value="1"/>
</dbReference>
<proteinExistence type="predicted"/>
<evidence type="ECO:0000256" key="3">
    <source>
        <dbReference type="PROSITE-ProRule" id="PRU00023"/>
    </source>
</evidence>
<dbReference type="InterPro" id="IPR036770">
    <property type="entry name" value="Ankyrin_rpt-contain_sf"/>
</dbReference>
<dbReference type="AlphaFoldDB" id="A0A533IB76"/>
<evidence type="ECO:0000313" key="4">
    <source>
        <dbReference type="EMBL" id="TKW67757.1"/>
    </source>
</evidence>